<dbReference type="InterPro" id="IPR050194">
    <property type="entry name" value="Glycosyltransferase_grp1"/>
</dbReference>
<name>A0A381UEH0_9ZZZZ</name>
<dbReference type="Gene3D" id="3.40.50.2000">
    <property type="entry name" value="Glycogen Phosphorylase B"/>
    <property type="match status" value="2"/>
</dbReference>
<dbReference type="EMBL" id="UINC01006272">
    <property type="protein sequence ID" value="SVA26539.1"/>
    <property type="molecule type" value="Genomic_DNA"/>
</dbReference>
<dbReference type="AlphaFoldDB" id="A0A381UEH0"/>
<protein>
    <recommendedName>
        <fullName evidence="1">Glycosyltransferase subfamily 4-like N-terminal domain-containing protein</fullName>
    </recommendedName>
</protein>
<organism evidence="2">
    <name type="scientific">marine metagenome</name>
    <dbReference type="NCBI Taxonomy" id="408172"/>
    <lineage>
        <taxon>unclassified sequences</taxon>
        <taxon>metagenomes</taxon>
        <taxon>ecological metagenomes</taxon>
    </lineage>
</organism>
<dbReference type="PANTHER" id="PTHR45947">
    <property type="entry name" value="SULFOQUINOVOSYL TRANSFERASE SQD2"/>
    <property type="match status" value="1"/>
</dbReference>
<dbReference type="CDD" id="cd03801">
    <property type="entry name" value="GT4_PimA-like"/>
    <property type="match status" value="1"/>
</dbReference>
<feature type="domain" description="Glycosyltransferase subfamily 4-like N-terminal" evidence="1">
    <location>
        <begin position="2"/>
        <end position="142"/>
    </location>
</feature>
<proteinExistence type="predicted"/>
<evidence type="ECO:0000259" key="1">
    <source>
        <dbReference type="Pfam" id="PF13439"/>
    </source>
</evidence>
<dbReference type="PANTHER" id="PTHR45947:SF3">
    <property type="entry name" value="SULFOQUINOVOSYL TRANSFERASE SQD2"/>
    <property type="match status" value="1"/>
</dbReference>
<accession>A0A381UEH0</accession>
<dbReference type="SUPFAM" id="SSF53756">
    <property type="entry name" value="UDP-Glycosyltransferase/glycogen phosphorylase"/>
    <property type="match status" value="1"/>
</dbReference>
<sequence>VATGLAALGHEVHVAITPGKETLPDSPVHWHFIRPPLGWRQLRWMRLRRVEALARELRADVVIERYYNFGGEGVWAATRTGALAVLEVNAPIIDHPGSLKRWIDRALVFEPMRRWREWQCRHTNLFVTPSTNILPQWVERHRVIRLEWGADTARFTPEARGDVPFQRETGDTVVVFAGAFRPWHGAVHLVRAISRLRSRGRNDIKAIFVGDGPELGRVRRAAAGVKGIVFVGRLSHGRMPACLAAADIGVAPFDVEAHGPLQLDFYWSPLKVFEYMAAGLPVIVPNIERLSKLCRDGREGFTYAANDADGLANAIERLADASNREELGRAARKRVVEEYGWDVHCRRLSEALYER</sequence>
<evidence type="ECO:0000313" key="2">
    <source>
        <dbReference type="EMBL" id="SVA26539.1"/>
    </source>
</evidence>
<reference evidence="2" key="1">
    <citation type="submission" date="2018-05" db="EMBL/GenBank/DDBJ databases">
        <authorList>
            <person name="Lanie J.A."/>
            <person name="Ng W.-L."/>
            <person name="Kazmierczak K.M."/>
            <person name="Andrzejewski T.M."/>
            <person name="Davidsen T.M."/>
            <person name="Wayne K.J."/>
            <person name="Tettelin H."/>
            <person name="Glass J.I."/>
            <person name="Rusch D."/>
            <person name="Podicherti R."/>
            <person name="Tsui H.-C.T."/>
            <person name="Winkler M.E."/>
        </authorList>
    </citation>
    <scope>NUCLEOTIDE SEQUENCE</scope>
</reference>
<feature type="non-terminal residue" evidence="2">
    <location>
        <position position="1"/>
    </location>
</feature>
<dbReference type="Pfam" id="PF13439">
    <property type="entry name" value="Glyco_transf_4"/>
    <property type="match status" value="1"/>
</dbReference>
<dbReference type="InterPro" id="IPR028098">
    <property type="entry name" value="Glyco_trans_4-like_N"/>
</dbReference>
<gene>
    <name evidence="2" type="ORF">METZ01_LOCUS79393</name>
</gene>
<dbReference type="Pfam" id="PF13692">
    <property type="entry name" value="Glyco_trans_1_4"/>
    <property type="match status" value="1"/>
</dbReference>
<dbReference type="GO" id="GO:0016757">
    <property type="term" value="F:glycosyltransferase activity"/>
    <property type="evidence" value="ECO:0007669"/>
    <property type="project" value="TreeGrafter"/>
</dbReference>